<sequence length="292" mass="33267">MHHETHTLWISRILFNFEDISTLLNKLTVLPSSTLSQIKNLRIGGRALFLAPGTFVHRREYYSHVWALKFLPELSLDRLTVLGVKDGKENYNVLDDLIKFGHGWRELNFISQDSSIFGFARLDVNASTGAPLQRKPQPSYWNEVLQRQDGADSQCSVTIYRSVESGAPGSVMDPKRRGIFEQEVNLTEEDPTQVPSFGRDEDKQLMADDEVAKEILVVVRRGLNADISGLDKSPYKGADMQKWANGKAWRKIKSEWTLPDAKWKPKAIEFDSYSDGDDYRWSNDSKQQASIT</sequence>
<reference evidence="2 3" key="1">
    <citation type="submission" date="2016-05" db="EMBL/GenBank/DDBJ databases">
        <title>A degradative enzymes factory behind the ericoid mycorrhizal symbiosis.</title>
        <authorList>
            <consortium name="DOE Joint Genome Institute"/>
            <person name="Martino E."/>
            <person name="Morin E."/>
            <person name="Grelet G."/>
            <person name="Kuo A."/>
            <person name="Kohler A."/>
            <person name="Daghino S."/>
            <person name="Barry K."/>
            <person name="Choi C."/>
            <person name="Cichocki N."/>
            <person name="Clum A."/>
            <person name="Copeland A."/>
            <person name="Hainaut M."/>
            <person name="Haridas S."/>
            <person name="Labutti K."/>
            <person name="Lindquist E."/>
            <person name="Lipzen A."/>
            <person name="Khouja H.-R."/>
            <person name="Murat C."/>
            <person name="Ohm R."/>
            <person name="Olson A."/>
            <person name="Spatafora J."/>
            <person name="Veneault-Fourrey C."/>
            <person name="Henrissat B."/>
            <person name="Grigoriev I."/>
            <person name="Martin F."/>
            <person name="Perotto S."/>
        </authorList>
    </citation>
    <scope>NUCLEOTIDE SEQUENCE [LARGE SCALE GENOMIC DNA]</scope>
    <source>
        <strain evidence="2 3">UAMH 7357</strain>
    </source>
</reference>
<evidence type="ECO:0000256" key="1">
    <source>
        <dbReference type="SAM" id="MobiDB-lite"/>
    </source>
</evidence>
<dbReference type="Proteomes" id="UP000235672">
    <property type="component" value="Unassembled WGS sequence"/>
</dbReference>
<proteinExistence type="predicted"/>
<keyword evidence="3" id="KW-1185">Reference proteome</keyword>
<feature type="region of interest" description="Disordered" evidence="1">
    <location>
        <begin position="271"/>
        <end position="292"/>
    </location>
</feature>
<dbReference type="OrthoDB" id="72726at2759"/>
<accession>A0A2J6QFR0</accession>
<gene>
    <name evidence="2" type="ORF">NA56DRAFT_656067</name>
</gene>
<dbReference type="EMBL" id="KZ613471">
    <property type="protein sequence ID" value="PMD25113.1"/>
    <property type="molecule type" value="Genomic_DNA"/>
</dbReference>
<organism evidence="2 3">
    <name type="scientific">Hyaloscypha hepaticicola</name>
    <dbReference type="NCBI Taxonomy" id="2082293"/>
    <lineage>
        <taxon>Eukaryota</taxon>
        <taxon>Fungi</taxon>
        <taxon>Dikarya</taxon>
        <taxon>Ascomycota</taxon>
        <taxon>Pezizomycotina</taxon>
        <taxon>Leotiomycetes</taxon>
        <taxon>Helotiales</taxon>
        <taxon>Hyaloscyphaceae</taxon>
        <taxon>Hyaloscypha</taxon>
    </lineage>
</organism>
<dbReference type="AlphaFoldDB" id="A0A2J6QFR0"/>
<evidence type="ECO:0000313" key="3">
    <source>
        <dbReference type="Proteomes" id="UP000235672"/>
    </source>
</evidence>
<evidence type="ECO:0000313" key="2">
    <source>
        <dbReference type="EMBL" id="PMD25113.1"/>
    </source>
</evidence>
<name>A0A2J6QFR0_9HELO</name>
<protein>
    <submittedName>
        <fullName evidence="2">Uncharacterized protein</fullName>
    </submittedName>
</protein>